<dbReference type="GO" id="GO:0004622">
    <property type="term" value="F:phosphatidylcholine lysophospholipase activity"/>
    <property type="evidence" value="ECO:0007669"/>
    <property type="project" value="TreeGrafter"/>
</dbReference>
<dbReference type="PANTHER" id="PTHR30383">
    <property type="entry name" value="THIOESTERASE 1/PROTEASE 1/LYSOPHOSPHOLIPASE L1"/>
    <property type="match status" value="1"/>
</dbReference>
<dbReference type="EMBL" id="VTEV01000009">
    <property type="protein sequence ID" value="TYS63583.1"/>
    <property type="molecule type" value="Genomic_DNA"/>
</dbReference>
<accession>A0A5D4SK25</accession>
<dbReference type="OrthoDB" id="252349at2"/>
<keyword evidence="3" id="KW-0378">Hydrolase</keyword>
<proteinExistence type="predicted"/>
<gene>
    <name evidence="3" type="ORF">FZC76_19015</name>
</gene>
<evidence type="ECO:0000259" key="2">
    <source>
        <dbReference type="Pfam" id="PF13472"/>
    </source>
</evidence>
<protein>
    <submittedName>
        <fullName evidence="3">SGNH/GDSL hydrolase family protein</fullName>
    </submittedName>
</protein>
<name>A0A5D4SK25_9BACI</name>
<evidence type="ECO:0000313" key="4">
    <source>
        <dbReference type="Proteomes" id="UP000322524"/>
    </source>
</evidence>
<dbReference type="SUPFAM" id="SSF52266">
    <property type="entry name" value="SGNH hydrolase"/>
    <property type="match status" value="1"/>
</dbReference>
<organism evidence="3 4">
    <name type="scientific">Sutcliffiella horikoshii</name>
    <dbReference type="NCBI Taxonomy" id="79883"/>
    <lineage>
        <taxon>Bacteria</taxon>
        <taxon>Bacillati</taxon>
        <taxon>Bacillota</taxon>
        <taxon>Bacilli</taxon>
        <taxon>Bacillales</taxon>
        <taxon>Bacillaceae</taxon>
        <taxon>Sutcliffiella</taxon>
    </lineage>
</organism>
<dbReference type="Pfam" id="PF13472">
    <property type="entry name" value="Lipase_GDSL_2"/>
    <property type="match status" value="1"/>
</dbReference>
<feature type="signal peptide" evidence="1">
    <location>
        <begin position="1"/>
        <end position="22"/>
    </location>
</feature>
<comment type="caution">
    <text evidence="3">The sequence shown here is derived from an EMBL/GenBank/DDBJ whole genome shotgun (WGS) entry which is preliminary data.</text>
</comment>
<dbReference type="RefSeq" id="WP_148989757.1">
    <property type="nucleotide sequence ID" value="NZ_VTEV01000009.1"/>
</dbReference>
<dbReference type="PROSITE" id="PS51257">
    <property type="entry name" value="PROKAR_LIPOPROTEIN"/>
    <property type="match status" value="1"/>
</dbReference>
<dbReference type="STRING" id="79883.GCA_001636495_02622"/>
<feature type="chain" id="PRO_5038393149" evidence="1">
    <location>
        <begin position="23"/>
        <end position="301"/>
    </location>
</feature>
<evidence type="ECO:0000256" key="1">
    <source>
        <dbReference type="SAM" id="SignalP"/>
    </source>
</evidence>
<dbReference type="Proteomes" id="UP000322524">
    <property type="component" value="Unassembled WGS sequence"/>
</dbReference>
<dbReference type="Gene3D" id="3.40.50.1110">
    <property type="entry name" value="SGNH hydrolase"/>
    <property type="match status" value="1"/>
</dbReference>
<dbReference type="CDD" id="cd04506">
    <property type="entry name" value="SGNH_hydrolase_YpmR_like"/>
    <property type="match status" value="1"/>
</dbReference>
<dbReference type="InterPro" id="IPR013830">
    <property type="entry name" value="SGNH_hydro"/>
</dbReference>
<keyword evidence="1" id="KW-0732">Signal</keyword>
<feature type="domain" description="SGNH hydrolase-type esterase" evidence="2">
    <location>
        <begin position="84"/>
        <end position="276"/>
    </location>
</feature>
<dbReference type="InterPro" id="IPR036514">
    <property type="entry name" value="SGNH_hydro_sf"/>
</dbReference>
<sequence>MMDKFWKIALFGLIIVSMVSCSAENSSSYVLEKAKERRESQSERELFKDFFKEESEENQNKIMNIEEKEEVTEEFFDRSFKLVFFGDSLTQGVGDESKKGGFTSIVKQHYESKPYIDNVSVTNLGVRGNRTNHLLKRLEDPEVQEALAEADVIFMTVGGNDLMKVIRENFLDLTFSLFDKEQELYAKRLDSVLSEVRTHNDSSRIYLVGLFNPFYQYFQEIEEMNEVVTNWNATTVSVLDEYPNTAYVPIQDIFIEPEENLLDDDQFHPNQKGYQLIGNNVVEEIKRFNVETSLEEMLEEE</sequence>
<reference evidence="3 4" key="1">
    <citation type="submission" date="2019-08" db="EMBL/GenBank/DDBJ databases">
        <title>Bacillus genomes from the desert of Cuatro Cienegas, Coahuila.</title>
        <authorList>
            <person name="Olmedo-Alvarez G."/>
        </authorList>
    </citation>
    <scope>NUCLEOTIDE SEQUENCE [LARGE SCALE GENOMIC DNA]</scope>
    <source>
        <strain evidence="3 4">CH28_1T</strain>
    </source>
</reference>
<dbReference type="AlphaFoldDB" id="A0A5D4SK25"/>
<dbReference type="InterPro" id="IPR051532">
    <property type="entry name" value="Ester_Hydrolysis_Enzymes"/>
</dbReference>
<evidence type="ECO:0000313" key="3">
    <source>
        <dbReference type="EMBL" id="TYS63583.1"/>
    </source>
</evidence>
<dbReference type="PANTHER" id="PTHR30383:SF27">
    <property type="entry name" value="SPORE GERMINATION LIPASE LIPC"/>
    <property type="match status" value="1"/>
</dbReference>